<organism evidence="1">
    <name type="scientific">marine metagenome</name>
    <dbReference type="NCBI Taxonomy" id="408172"/>
    <lineage>
        <taxon>unclassified sequences</taxon>
        <taxon>metagenomes</taxon>
        <taxon>ecological metagenomes</taxon>
    </lineage>
</organism>
<protein>
    <submittedName>
        <fullName evidence="1">Uncharacterized protein</fullName>
    </submittedName>
</protein>
<accession>A0A382X6K6</accession>
<sequence length="40" mass="4596">MNGVIIYLNFKSARDWTRTSTILRSLTPEASVYTNFTTRA</sequence>
<dbReference type="EMBL" id="UINC01165058">
    <property type="protein sequence ID" value="SVD66235.1"/>
    <property type="molecule type" value="Genomic_DNA"/>
</dbReference>
<reference evidence="1" key="1">
    <citation type="submission" date="2018-05" db="EMBL/GenBank/DDBJ databases">
        <authorList>
            <person name="Lanie J.A."/>
            <person name="Ng W.-L."/>
            <person name="Kazmierczak K.M."/>
            <person name="Andrzejewski T.M."/>
            <person name="Davidsen T.M."/>
            <person name="Wayne K.J."/>
            <person name="Tettelin H."/>
            <person name="Glass J.I."/>
            <person name="Rusch D."/>
            <person name="Podicherti R."/>
            <person name="Tsui H.-C.T."/>
            <person name="Winkler M.E."/>
        </authorList>
    </citation>
    <scope>NUCLEOTIDE SEQUENCE</scope>
</reference>
<name>A0A382X6K6_9ZZZZ</name>
<evidence type="ECO:0000313" key="1">
    <source>
        <dbReference type="EMBL" id="SVD66235.1"/>
    </source>
</evidence>
<proteinExistence type="predicted"/>
<gene>
    <name evidence="1" type="ORF">METZ01_LOCUS419089</name>
</gene>
<dbReference type="AlphaFoldDB" id="A0A382X6K6"/>